<evidence type="ECO:0000313" key="2">
    <source>
        <dbReference type="Proteomes" id="UP001163603"/>
    </source>
</evidence>
<sequence>MENDDSTGDRARQKDASFVYFLTFCPDFIMMSRKELCCGKSPFSVKDSYNEWNYSKLRVWQLIEYEKVIFIDADLLVLRNIDKFFSYPQLSAAGNDGSLFNSGIMVIEPSLCMFEKLMVKSFKVASYNGGDQGFLNEIFTWWHRLPSKINHLKVFRTLDNKDGNNDEHRIPENLYAIHYLG</sequence>
<name>A0ACC0XCW9_9ROSI</name>
<reference evidence="2" key="1">
    <citation type="journal article" date="2023" name="G3 (Bethesda)">
        <title>Genome assembly and association tests identify interacting loci associated with vigor, precocity, and sex in interspecific pistachio rootstocks.</title>
        <authorList>
            <person name="Palmer W."/>
            <person name="Jacygrad E."/>
            <person name="Sagayaradj S."/>
            <person name="Cavanaugh K."/>
            <person name="Han R."/>
            <person name="Bertier L."/>
            <person name="Beede B."/>
            <person name="Kafkas S."/>
            <person name="Golino D."/>
            <person name="Preece J."/>
            <person name="Michelmore R."/>
        </authorList>
    </citation>
    <scope>NUCLEOTIDE SEQUENCE [LARGE SCALE GENOMIC DNA]</scope>
</reference>
<accession>A0ACC0XCW9</accession>
<dbReference type="Proteomes" id="UP001163603">
    <property type="component" value="Chromosome 13"/>
</dbReference>
<gene>
    <name evidence="1" type="ORF">Pint_19887</name>
</gene>
<keyword evidence="2" id="KW-1185">Reference proteome</keyword>
<comment type="caution">
    <text evidence="1">The sequence shown here is derived from an EMBL/GenBank/DDBJ whole genome shotgun (WGS) entry which is preliminary data.</text>
</comment>
<organism evidence="1 2">
    <name type="scientific">Pistacia integerrima</name>
    <dbReference type="NCBI Taxonomy" id="434235"/>
    <lineage>
        <taxon>Eukaryota</taxon>
        <taxon>Viridiplantae</taxon>
        <taxon>Streptophyta</taxon>
        <taxon>Embryophyta</taxon>
        <taxon>Tracheophyta</taxon>
        <taxon>Spermatophyta</taxon>
        <taxon>Magnoliopsida</taxon>
        <taxon>eudicotyledons</taxon>
        <taxon>Gunneridae</taxon>
        <taxon>Pentapetalae</taxon>
        <taxon>rosids</taxon>
        <taxon>malvids</taxon>
        <taxon>Sapindales</taxon>
        <taxon>Anacardiaceae</taxon>
        <taxon>Pistacia</taxon>
    </lineage>
</organism>
<protein>
    <submittedName>
        <fullName evidence="1">Uncharacterized protein</fullName>
    </submittedName>
</protein>
<dbReference type="EMBL" id="CM047748">
    <property type="protein sequence ID" value="KAJ0014426.1"/>
    <property type="molecule type" value="Genomic_DNA"/>
</dbReference>
<evidence type="ECO:0000313" key="1">
    <source>
        <dbReference type="EMBL" id="KAJ0014426.1"/>
    </source>
</evidence>
<proteinExistence type="predicted"/>